<evidence type="ECO:0000256" key="1">
    <source>
        <dbReference type="SAM" id="MobiDB-lite"/>
    </source>
</evidence>
<proteinExistence type="predicted"/>
<feature type="compositionally biased region" description="Basic residues" evidence="1">
    <location>
        <begin position="81"/>
        <end position="92"/>
    </location>
</feature>
<gene>
    <name evidence="2" type="ORF">CBM2586_A60092</name>
</gene>
<accession>A0A975XAE6</accession>
<reference evidence="2 3" key="1">
    <citation type="submission" date="2018-01" db="EMBL/GenBank/DDBJ databases">
        <authorList>
            <person name="Clerissi C."/>
        </authorList>
    </citation>
    <scope>NUCLEOTIDE SEQUENCE [LARGE SCALE GENOMIC DNA]</scope>
    <source>
        <strain evidence="2">Cupriavidus taiwanensis LMG 19430</strain>
    </source>
</reference>
<dbReference type="Proteomes" id="UP000257016">
    <property type="component" value="Unassembled WGS sequence"/>
</dbReference>
<feature type="compositionally biased region" description="Low complexity" evidence="1">
    <location>
        <begin position="1"/>
        <end position="19"/>
    </location>
</feature>
<comment type="caution">
    <text evidence="2">The sequence shown here is derived from an EMBL/GenBank/DDBJ whole genome shotgun (WGS) entry which is preliminary data.</text>
</comment>
<sequence>MGTDAGAGAVRAAVAQGHGARQRAGRRRQALPRPGADPDHRPRQLRGMRGRARRRPDRHARTAGTGHLGRALGGMVVAHARLQRTRRQRRLHRADAAHQRRHQRTGRPSAPLEGRHRGAGLKRHGTMKKRGYGIHRNPFSLHWWASRESNTAPTDYESAALTRHELEALGSV</sequence>
<dbReference type="AlphaFoldDB" id="A0A975XAE6"/>
<feature type="compositionally biased region" description="Basic residues" evidence="1">
    <location>
        <begin position="20"/>
        <end position="30"/>
    </location>
</feature>
<dbReference type="EMBL" id="OFSN01000011">
    <property type="protein sequence ID" value="SOY63804.1"/>
    <property type="molecule type" value="Genomic_DNA"/>
</dbReference>
<evidence type="ECO:0000313" key="2">
    <source>
        <dbReference type="EMBL" id="SOY63804.1"/>
    </source>
</evidence>
<feature type="region of interest" description="Disordered" evidence="1">
    <location>
        <begin position="1"/>
        <end position="124"/>
    </location>
</feature>
<feature type="compositionally biased region" description="Basic residues" evidence="1">
    <location>
        <begin position="43"/>
        <end position="58"/>
    </location>
</feature>
<evidence type="ECO:0000313" key="3">
    <source>
        <dbReference type="Proteomes" id="UP000257016"/>
    </source>
</evidence>
<organism evidence="2 3">
    <name type="scientific">Cupriavidus taiwanensis</name>
    <dbReference type="NCBI Taxonomy" id="164546"/>
    <lineage>
        <taxon>Bacteria</taxon>
        <taxon>Pseudomonadati</taxon>
        <taxon>Pseudomonadota</taxon>
        <taxon>Betaproteobacteria</taxon>
        <taxon>Burkholderiales</taxon>
        <taxon>Burkholderiaceae</taxon>
        <taxon>Cupriavidus</taxon>
    </lineage>
</organism>
<protein>
    <submittedName>
        <fullName evidence="2">Uncharacterized protein</fullName>
    </submittedName>
</protein>
<name>A0A975XAE6_9BURK</name>